<name>A0A6A6RNA0_9PLEO</name>
<organism evidence="2 3">
    <name type="scientific">Massarina eburnea CBS 473.64</name>
    <dbReference type="NCBI Taxonomy" id="1395130"/>
    <lineage>
        <taxon>Eukaryota</taxon>
        <taxon>Fungi</taxon>
        <taxon>Dikarya</taxon>
        <taxon>Ascomycota</taxon>
        <taxon>Pezizomycotina</taxon>
        <taxon>Dothideomycetes</taxon>
        <taxon>Pleosporomycetidae</taxon>
        <taxon>Pleosporales</taxon>
        <taxon>Massarineae</taxon>
        <taxon>Massarinaceae</taxon>
        <taxon>Massarina</taxon>
    </lineage>
</organism>
<reference evidence="2" key="1">
    <citation type="journal article" date="2020" name="Stud. Mycol.">
        <title>101 Dothideomycetes genomes: a test case for predicting lifestyles and emergence of pathogens.</title>
        <authorList>
            <person name="Haridas S."/>
            <person name="Albert R."/>
            <person name="Binder M."/>
            <person name="Bloem J."/>
            <person name="Labutti K."/>
            <person name="Salamov A."/>
            <person name="Andreopoulos B."/>
            <person name="Baker S."/>
            <person name="Barry K."/>
            <person name="Bills G."/>
            <person name="Bluhm B."/>
            <person name="Cannon C."/>
            <person name="Castanera R."/>
            <person name="Culley D."/>
            <person name="Daum C."/>
            <person name="Ezra D."/>
            <person name="Gonzalez J."/>
            <person name="Henrissat B."/>
            <person name="Kuo A."/>
            <person name="Liang C."/>
            <person name="Lipzen A."/>
            <person name="Lutzoni F."/>
            <person name="Magnuson J."/>
            <person name="Mondo S."/>
            <person name="Nolan M."/>
            <person name="Ohm R."/>
            <person name="Pangilinan J."/>
            <person name="Park H.-J."/>
            <person name="Ramirez L."/>
            <person name="Alfaro M."/>
            <person name="Sun H."/>
            <person name="Tritt A."/>
            <person name="Yoshinaga Y."/>
            <person name="Zwiers L.-H."/>
            <person name="Turgeon B."/>
            <person name="Goodwin S."/>
            <person name="Spatafora J."/>
            <person name="Crous P."/>
            <person name="Grigoriev I."/>
        </authorList>
    </citation>
    <scope>NUCLEOTIDE SEQUENCE</scope>
    <source>
        <strain evidence="2">CBS 473.64</strain>
    </source>
</reference>
<feature type="region of interest" description="Disordered" evidence="1">
    <location>
        <begin position="47"/>
        <end position="72"/>
    </location>
</feature>
<dbReference type="EMBL" id="MU006795">
    <property type="protein sequence ID" value="KAF2636999.1"/>
    <property type="molecule type" value="Genomic_DNA"/>
</dbReference>
<evidence type="ECO:0000313" key="2">
    <source>
        <dbReference type="EMBL" id="KAF2636999.1"/>
    </source>
</evidence>
<gene>
    <name evidence="2" type="ORF">P280DRAFT_472516</name>
</gene>
<evidence type="ECO:0000313" key="3">
    <source>
        <dbReference type="Proteomes" id="UP000799753"/>
    </source>
</evidence>
<keyword evidence="3" id="KW-1185">Reference proteome</keyword>
<proteinExistence type="predicted"/>
<dbReference type="Proteomes" id="UP000799753">
    <property type="component" value="Unassembled WGS sequence"/>
</dbReference>
<accession>A0A6A6RNA0</accession>
<dbReference type="AlphaFoldDB" id="A0A6A6RNA0"/>
<sequence length="72" mass="8335">MQSREEKATIQKKQQQQLDTIIKSLPYPPNRTSSTHLRRQVHIPIQSNPIQSNPSIHPHNHNLNEISFKTSS</sequence>
<protein>
    <submittedName>
        <fullName evidence="2">Uncharacterized protein</fullName>
    </submittedName>
</protein>
<evidence type="ECO:0000256" key="1">
    <source>
        <dbReference type="SAM" id="MobiDB-lite"/>
    </source>
</evidence>